<evidence type="ECO:0000313" key="14">
    <source>
        <dbReference type="Proteomes" id="UP000316304"/>
    </source>
</evidence>
<comment type="pathway">
    <text evidence="11">Porphyrin-containing compound metabolism.</text>
</comment>
<evidence type="ECO:0000256" key="6">
    <source>
        <dbReference type="ARBA" id="ARBA00023002"/>
    </source>
</evidence>
<proteinExistence type="predicted"/>
<dbReference type="Pfam" id="PF02628">
    <property type="entry name" value="COX15-CtaA"/>
    <property type="match status" value="1"/>
</dbReference>
<gene>
    <name evidence="13" type="primary">ctaA</name>
    <name evidence="13" type="ORF">Pla52o_03210</name>
</gene>
<feature type="transmembrane region" description="Helical" evidence="12">
    <location>
        <begin position="87"/>
        <end position="104"/>
    </location>
</feature>
<evidence type="ECO:0000256" key="9">
    <source>
        <dbReference type="ARBA" id="ARBA00023136"/>
    </source>
</evidence>
<evidence type="ECO:0000256" key="8">
    <source>
        <dbReference type="ARBA" id="ARBA00023133"/>
    </source>
</evidence>
<comment type="caution">
    <text evidence="13">The sequence shown here is derived from an EMBL/GenBank/DDBJ whole genome shotgun (WGS) entry which is preliminary data.</text>
</comment>
<keyword evidence="8" id="KW-0350">Heme biosynthesis</keyword>
<dbReference type="GO" id="GO:0046872">
    <property type="term" value="F:metal ion binding"/>
    <property type="evidence" value="ECO:0007669"/>
    <property type="project" value="UniProtKB-KW"/>
</dbReference>
<evidence type="ECO:0000256" key="2">
    <source>
        <dbReference type="ARBA" id="ARBA00022475"/>
    </source>
</evidence>
<dbReference type="PANTHER" id="PTHR35457:SF1">
    <property type="entry name" value="HEME A SYNTHASE"/>
    <property type="match status" value="1"/>
</dbReference>
<evidence type="ECO:0000256" key="5">
    <source>
        <dbReference type="ARBA" id="ARBA00022989"/>
    </source>
</evidence>
<dbReference type="PANTHER" id="PTHR35457">
    <property type="entry name" value="HEME A SYNTHASE"/>
    <property type="match status" value="1"/>
</dbReference>
<feature type="transmembrane region" description="Helical" evidence="12">
    <location>
        <begin position="26"/>
        <end position="47"/>
    </location>
</feature>
<dbReference type="GO" id="GO:0006784">
    <property type="term" value="P:heme A biosynthetic process"/>
    <property type="evidence" value="ECO:0007669"/>
    <property type="project" value="InterPro"/>
</dbReference>
<dbReference type="InterPro" id="IPR003780">
    <property type="entry name" value="COX15/CtaA_fam"/>
</dbReference>
<dbReference type="EMBL" id="SJPT01000001">
    <property type="protein sequence ID" value="TWU26468.1"/>
    <property type="molecule type" value="Genomic_DNA"/>
</dbReference>
<feature type="transmembrane region" description="Helical" evidence="12">
    <location>
        <begin position="148"/>
        <end position="168"/>
    </location>
</feature>
<feature type="transmembrane region" description="Helical" evidence="12">
    <location>
        <begin position="235"/>
        <end position="255"/>
    </location>
</feature>
<evidence type="ECO:0000256" key="1">
    <source>
        <dbReference type="ARBA" id="ARBA00004141"/>
    </source>
</evidence>
<dbReference type="AlphaFoldDB" id="A0A5C6CQ49"/>
<feature type="transmembrane region" description="Helical" evidence="12">
    <location>
        <begin position="275"/>
        <end position="296"/>
    </location>
</feature>
<feature type="transmembrane region" description="Helical" evidence="12">
    <location>
        <begin position="203"/>
        <end position="223"/>
    </location>
</feature>
<evidence type="ECO:0000256" key="10">
    <source>
        <dbReference type="ARBA" id="ARBA00023157"/>
    </source>
</evidence>
<keyword evidence="2" id="KW-1003">Cell membrane</keyword>
<evidence type="ECO:0000313" key="13">
    <source>
        <dbReference type="EMBL" id="TWU26468.1"/>
    </source>
</evidence>
<organism evidence="13 14">
    <name type="scientific">Novipirellula galeiformis</name>
    <dbReference type="NCBI Taxonomy" id="2528004"/>
    <lineage>
        <taxon>Bacteria</taxon>
        <taxon>Pseudomonadati</taxon>
        <taxon>Planctomycetota</taxon>
        <taxon>Planctomycetia</taxon>
        <taxon>Pirellulales</taxon>
        <taxon>Pirellulaceae</taxon>
        <taxon>Novipirellula</taxon>
    </lineage>
</organism>
<keyword evidence="9 12" id="KW-0472">Membrane</keyword>
<evidence type="ECO:0000256" key="3">
    <source>
        <dbReference type="ARBA" id="ARBA00022692"/>
    </source>
</evidence>
<keyword evidence="5 12" id="KW-1133">Transmembrane helix</keyword>
<keyword evidence="10" id="KW-1015">Disulfide bond</keyword>
<keyword evidence="3 12" id="KW-0812">Transmembrane</keyword>
<keyword evidence="4" id="KW-0479">Metal-binding</keyword>
<dbReference type="GO" id="GO:0016491">
    <property type="term" value="F:oxidoreductase activity"/>
    <property type="evidence" value="ECO:0007669"/>
    <property type="project" value="UniProtKB-KW"/>
</dbReference>
<dbReference type="Proteomes" id="UP000316304">
    <property type="component" value="Unassembled WGS sequence"/>
</dbReference>
<protein>
    <submittedName>
        <fullName evidence="13">Heme A synthase</fullName>
    </submittedName>
</protein>
<feature type="transmembrane region" description="Helical" evidence="12">
    <location>
        <begin position="316"/>
        <end position="341"/>
    </location>
</feature>
<comment type="subcellular location">
    <subcellularLocation>
        <location evidence="1">Membrane</location>
        <topology evidence="1">Multi-pass membrane protein</topology>
    </subcellularLocation>
</comment>
<evidence type="ECO:0000256" key="11">
    <source>
        <dbReference type="ARBA" id="ARBA00023444"/>
    </source>
</evidence>
<keyword evidence="14" id="KW-1185">Reference proteome</keyword>
<reference evidence="13 14" key="1">
    <citation type="submission" date="2019-02" db="EMBL/GenBank/DDBJ databases">
        <title>Deep-cultivation of Planctomycetes and their phenomic and genomic characterization uncovers novel biology.</title>
        <authorList>
            <person name="Wiegand S."/>
            <person name="Jogler M."/>
            <person name="Boedeker C."/>
            <person name="Pinto D."/>
            <person name="Vollmers J."/>
            <person name="Rivas-Marin E."/>
            <person name="Kohn T."/>
            <person name="Peeters S.H."/>
            <person name="Heuer A."/>
            <person name="Rast P."/>
            <person name="Oberbeckmann S."/>
            <person name="Bunk B."/>
            <person name="Jeske O."/>
            <person name="Meyerdierks A."/>
            <person name="Storesund J.E."/>
            <person name="Kallscheuer N."/>
            <person name="Luecker S."/>
            <person name="Lage O.M."/>
            <person name="Pohl T."/>
            <person name="Merkel B.J."/>
            <person name="Hornburger P."/>
            <person name="Mueller R.-W."/>
            <person name="Bruemmer F."/>
            <person name="Labrenz M."/>
            <person name="Spormann A.M."/>
            <person name="Op Den Camp H."/>
            <person name="Overmann J."/>
            <person name="Amann R."/>
            <person name="Jetten M.S.M."/>
            <person name="Mascher T."/>
            <person name="Medema M.H."/>
            <person name="Devos D.P."/>
            <person name="Kaster A.-K."/>
            <person name="Ovreas L."/>
            <person name="Rohde M."/>
            <person name="Galperin M.Y."/>
            <person name="Jogler C."/>
        </authorList>
    </citation>
    <scope>NUCLEOTIDE SEQUENCE [LARGE SCALE GENOMIC DNA]</scope>
    <source>
        <strain evidence="13 14">Pla52o</strain>
    </source>
</reference>
<keyword evidence="7" id="KW-0408">Iron</keyword>
<sequence>MTRENVNPRKMQLPVTKYANRTVHRLAILVVCLTWPLIWVGGMVTTYDAGMAVPDWPNTYGYNLFLYPYKTWLLGPFDLFMEHGHRLLGALLGFTAIGLVIAAWRSENRRWVKGITLLILLAVIIQGGLGGIRVVLGDRTFAMIHGSTAPIVFALTVIGMVVTSRWWFRYSKPQSEPDSTEPNTTPHEDAPAIKLPKLAKGSVATVTLLILTCYLQLILGARLRHLQPTGSATGFLHTATLHVMLAFALWLLVVIAWSRLRKCGDLTLSRPGQALIGLVGVQILLGIGTWVVHYGWPDFLGWFPGSEGYVIESKNYVNALLVTSHVATGSLILAVSTFVWVRILRVRNLNMASAASKTAS</sequence>
<name>A0A5C6CQ49_9BACT</name>
<keyword evidence="6" id="KW-0560">Oxidoreductase</keyword>
<evidence type="ECO:0000256" key="4">
    <source>
        <dbReference type="ARBA" id="ARBA00022723"/>
    </source>
</evidence>
<feature type="transmembrane region" description="Helical" evidence="12">
    <location>
        <begin position="116"/>
        <end position="136"/>
    </location>
</feature>
<evidence type="ECO:0000256" key="7">
    <source>
        <dbReference type="ARBA" id="ARBA00023004"/>
    </source>
</evidence>
<dbReference type="GO" id="GO:0016020">
    <property type="term" value="C:membrane"/>
    <property type="evidence" value="ECO:0007669"/>
    <property type="project" value="UniProtKB-SubCell"/>
</dbReference>
<accession>A0A5C6CQ49</accession>
<evidence type="ECO:0000256" key="12">
    <source>
        <dbReference type="SAM" id="Phobius"/>
    </source>
</evidence>
<dbReference type="InterPro" id="IPR050450">
    <property type="entry name" value="COX15/CtaA_HemeA_synthase"/>
</dbReference>